<evidence type="ECO:0000256" key="4">
    <source>
        <dbReference type="ARBA" id="ARBA00022837"/>
    </source>
</evidence>
<evidence type="ECO:0000313" key="11">
    <source>
        <dbReference type="EMBL" id="VEL31581.1"/>
    </source>
</evidence>
<dbReference type="InterPro" id="IPR002126">
    <property type="entry name" value="Cadherin-like_dom"/>
</dbReference>
<evidence type="ECO:0000259" key="10">
    <source>
        <dbReference type="PROSITE" id="PS50268"/>
    </source>
</evidence>
<evidence type="ECO:0000256" key="5">
    <source>
        <dbReference type="ARBA" id="ARBA00022989"/>
    </source>
</evidence>
<evidence type="ECO:0000313" key="12">
    <source>
        <dbReference type="Proteomes" id="UP000784294"/>
    </source>
</evidence>
<keyword evidence="7" id="KW-0325">Glycoprotein</keyword>
<protein>
    <recommendedName>
        <fullName evidence="10">Cadherin domain-containing protein</fullName>
    </recommendedName>
</protein>
<dbReference type="OrthoDB" id="6242979at2759"/>
<evidence type="ECO:0000256" key="3">
    <source>
        <dbReference type="ARBA" id="ARBA00022737"/>
    </source>
</evidence>
<dbReference type="Proteomes" id="UP000784294">
    <property type="component" value="Unassembled WGS sequence"/>
</dbReference>
<evidence type="ECO:0000256" key="6">
    <source>
        <dbReference type="ARBA" id="ARBA00023136"/>
    </source>
</evidence>
<dbReference type="EMBL" id="CAAALY010124173">
    <property type="protein sequence ID" value="VEL31581.1"/>
    <property type="molecule type" value="Genomic_DNA"/>
</dbReference>
<evidence type="ECO:0000256" key="8">
    <source>
        <dbReference type="PROSITE-ProRule" id="PRU00043"/>
    </source>
</evidence>
<feature type="non-terminal residue" evidence="11">
    <location>
        <position position="347"/>
    </location>
</feature>
<dbReference type="PROSITE" id="PS50268">
    <property type="entry name" value="CADHERIN_2"/>
    <property type="match status" value="3"/>
</dbReference>
<gene>
    <name evidence="11" type="ORF">PXEA_LOCUS25021</name>
</gene>
<comment type="subcellular location">
    <subcellularLocation>
        <location evidence="1">Membrane</location>
        <topology evidence="1">Single-pass membrane protein</topology>
    </subcellularLocation>
</comment>
<reference evidence="11" key="1">
    <citation type="submission" date="2018-11" db="EMBL/GenBank/DDBJ databases">
        <authorList>
            <consortium name="Pathogen Informatics"/>
        </authorList>
    </citation>
    <scope>NUCLEOTIDE SEQUENCE</scope>
</reference>
<dbReference type="Pfam" id="PF00028">
    <property type="entry name" value="Cadherin"/>
    <property type="match status" value="1"/>
</dbReference>
<dbReference type="SMART" id="SM00112">
    <property type="entry name" value="CA"/>
    <property type="match status" value="2"/>
</dbReference>
<feature type="domain" description="Cadherin" evidence="10">
    <location>
        <begin position="262"/>
        <end position="344"/>
    </location>
</feature>
<keyword evidence="3" id="KW-0677">Repeat</keyword>
<dbReference type="GO" id="GO:0007156">
    <property type="term" value="P:homophilic cell adhesion via plasma membrane adhesion molecules"/>
    <property type="evidence" value="ECO:0007669"/>
    <property type="project" value="InterPro"/>
</dbReference>
<sequence length="347" mass="37397">MLAGRMAGEAVDLGRPFKQAILDRETHFRVSERGDLVTHSELDRDKVCAKLNCCLLDQCSLDLEVLMLRNDSTTLRVIVHVLLEDENDNEPIFRLPTPMPKAGPLGLESGLGQDSDGEFEVKIAESAAVGSRHSLPAASDADSLRYNIRRYVLLPGPGEADEEQSGLSAGETGLDTFSLYSPSPQSSADYYSPSASPLASASASPPPAPQLQVMRELDRERRSRYRLQLVAEEAGPPGRKAVLRLVVSITDVNDHAPVFQTAGSPSSLTVAEDVEVGRMVHRFSALDADSGDNGRVEYLIDWAASQPGPEATGGRLGGSGKFSLNRVTGDLVVAGPLDYEIESERRV</sequence>
<keyword evidence="5" id="KW-1133">Transmembrane helix</keyword>
<dbReference type="PROSITE" id="PS00232">
    <property type="entry name" value="CADHERIN_1"/>
    <property type="match status" value="2"/>
</dbReference>
<dbReference type="CDD" id="cd11304">
    <property type="entry name" value="Cadherin_repeat"/>
    <property type="match status" value="2"/>
</dbReference>
<keyword evidence="2" id="KW-0812">Transmembrane</keyword>
<dbReference type="PANTHER" id="PTHR24028">
    <property type="entry name" value="CADHERIN-87A"/>
    <property type="match status" value="1"/>
</dbReference>
<keyword evidence="6" id="KW-0472">Membrane</keyword>
<evidence type="ECO:0000256" key="2">
    <source>
        <dbReference type="ARBA" id="ARBA00022692"/>
    </source>
</evidence>
<dbReference type="GO" id="GO:0005886">
    <property type="term" value="C:plasma membrane"/>
    <property type="evidence" value="ECO:0007669"/>
    <property type="project" value="InterPro"/>
</dbReference>
<name>A0A3S5CLS9_9PLAT</name>
<keyword evidence="12" id="KW-1185">Reference proteome</keyword>
<proteinExistence type="predicted"/>
<dbReference type="Gene3D" id="2.60.40.60">
    <property type="entry name" value="Cadherins"/>
    <property type="match status" value="3"/>
</dbReference>
<dbReference type="AlphaFoldDB" id="A0A3S5CLS9"/>
<feature type="region of interest" description="Disordered" evidence="9">
    <location>
        <begin position="157"/>
        <end position="209"/>
    </location>
</feature>
<organism evidence="11 12">
    <name type="scientific">Protopolystoma xenopodis</name>
    <dbReference type="NCBI Taxonomy" id="117903"/>
    <lineage>
        <taxon>Eukaryota</taxon>
        <taxon>Metazoa</taxon>
        <taxon>Spiralia</taxon>
        <taxon>Lophotrochozoa</taxon>
        <taxon>Platyhelminthes</taxon>
        <taxon>Monogenea</taxon>
        <taxon>Polyopisthocotylea</taxon>
        <taxon>Polystomatidea</taxon>
        <taxon>Polystomatidae</taxon>
        <taxon>Protopolystoma</taxon>
    </lineage>
</organism>
<evidence type="ECO:0000256" key="1">
    <source>
        <dbReference type="ARBA" id="ARBA00004167"/>
    </source>
</evidence>
<accession>A0A3S5CLS9</accession>
<dbReference type="PANTHER" id="PTHR24028:SF146">
    <property type="entry name" value="CADHERIN 96CB, ISOFORM D-RELATED"/>
    <property type="match status" value="1"/>
</dbReference>
<dbReference type="GO" id="GO:0005509">
    <property type="term" value="F:calcium ion binding"/>
    <property type="evidence" value="ECO:0007669"/>
    <property type="project" value="UniProtKB-UniRule"/>
</dbReference>
<comment type="caution">
    <text evidence="11">The sequence shown here is derived from an EMBL/GenBank/DDBJ whole genome shotgun (WGS) entry which is preliminary data.</text>
</comment>
<dbReference type="InterPro" id="IPR020894">
    <property type="entry name" value="Cadherin_CS"/>
</dbReference>
<keyword evidence="4 8" id="KW-0106">Calcium</keyword>
<feature type="domain" description="Cadherin" evidence="10">
    <location>
        <begin position="115"/>
        <end position="259"/>
    </location>
</feature>
<dbReference type="SUPFAM" id="SSF49313">
    <property type="entry name" value="Cadherin-like"/>
    <property type="match status" value="2"/>
</dbReference>
<dbReference type="PRINTS" id="PR00205">
    <property type="entry name" value="CADHERIN"/>
</dbReference>
<dbReference type="InterPro" id="IPR050174">
    <property type="entry name" value="Protocadherin/Cadherin-CA"/>
</dbReference>
<evidence type="ECO:0000256" key="7">
    <source>
        <dbReference type="ARBA" id="ARBA00023180"/>
    </source>
</evidence>
<evidence type="ECO:0000256" key="9">
    <source>
        <dbReference type="SAM" id="MobiDB-lite"/>
    </source>
</evidence>
<feature type="compositionally biased region" description="Low complexity" evidence="9">
    <location>
        <begin position="180"/>
        <end position="203"/>
    </location>
</feature>
<feature type="domain" description="Cadherin" evidence="10">
    <location>
        <begin position="28"/>
        <end position="93"/>
    </location>
</feature>
<dbReference type="InterPro" id="IPR015919">
    <property type="entry name" value="Cadherin-like_sf"/>
</dbReference>